<dbReference type="InterPro" id="IPR019542">
    <property type="entry name" value="Enhancer_polycomb-like_N"/>
</dbReference>
<evidence type="ECO:0000313" key="10">
    <source>
        <dbReference type="EMBL" id="CAF3511631.1"/>
    </source>
</evidence>
<keyword evidence="5 6" id="KW-0539">Nucleus</keyword>
<protein>
    <recommendedName>
        <fullName evidence="6">Enhancer of polycomb-like protein</fullName>
    </recommendedName>
</protein>
<evidence type="ECO:0000256" key="3">
    <source>
        <dbReference type="ARBA" id="ARBA00023015"/>
    </source>
</evidence>
<dbReference type="Pfam" id="PF10513">
    <property type="entry name" value="EPL1"/>
    <property type="match status" value="1"/>
</dbReference>
<feature type="compositionally biased region" description="Polar residues" evidence="7">
    <location>
        <begin position="1013"/>
        <end position="1023"/>
    </location>
</feature>
<keyword evidence="4 6" id="KW-0804">Transcription</keyword>
<evidence type="ECO:0000256" key="7">
    <source>
        <dbReference type="SAM" id="MobiDB-lite"/>
    </source>
</evidence>
<comment type="caution">
    <text evidence="9">The sequence shown here is derived from an EMBL/GenBank/DDBJ whole genome shotgun (WGS) entry which is preliminary data.</text>
</comment>
<feature type="compositionally biased region" description="Low complexity" evidence="7">
    <location>
        <begin position="1002"/>
        <end position="1012"/>
    </location>
</feature>
<reference evidence="9" key="1">
    <citation type="submission" date="2021-02" db="EMBL/GenBank/DDBJ databases">
        <authorList>
            <person name="Nowell W R."/>
        </authorList>
    </citation>
    <scope>NUCLEOTIDE SEQUENCE</scope>
</reference>
<dbReference type="GO" id="GO:0006357">
    <property type="term" value="P:regulation of transcription by RNA polymerase II"/>
    <property type="evidence" value="ECO:0007669"/>
    <property type="project" value="InterPro"/>
</dbReference>
<sequence length="1123" mass="126015">MSRPVFRTRNLDPSKRIRVIIDQHDNNNNDLQHLQTPASSIQRCVPQMPFVSGMEREEEAEYHLQNALDAQQRLGSAKIRAVPTPDLYEDPNNVSVYPPSVQLPKQLIRLQPLQLESEYPEYDMDANDIEWFEKWNNCLGLTHLQYEDIIDKLENSSGRTVLQYEEAKTLIKEDEDLLKNVYDFWLERRNTTGKRLKSRLLTERDVKEEKGKHHPYVAFRRRIEKMTTRKNRKNDEQAYMSMLKLRSSFQAVVKLTNMIKVRESIKQQLLQYSLQIFQTRCESSESDDYIFNNNSHSDLIKSLKKSNLNSNTNNNNVLTSKLNRNSSTLATLLSAPPPSSTTSLLHHTRSSLNETNNDNSLEPKVKRMKVSQSSLMSTSATMKEMIFSATMQQQNSLTVSKPSSSSSYSKKMHARTNINNSTKPVSLPLTSVQSSTTSAANSLLLERLSPITSIGTTAAVVISSSKQTTKRRQKQQRQNTSATTNNLLNKKNHRTNSQTSFLLTPFSNDNNINQTDNTAGGYFSSLKNSSSSSSILLTATYNTRLNEDINPSNMYASELSLKTPAMSKNEVTSLFDNNIRRTLFSDLNGRFQNLSNLSTVTNTLTPTINSEMNNSLDTSNPWQFRPKAGCSYLKPLSCEHLHTHIKHQFTNDKKHAYYSICCSTHGQIGRSRLRIGRGGRLLYDRRLPKESNELSSETKSHLAEKRILWRMPAKPDLTDDYKLHNHLTINNHDFDLSRKKFTNKSHTIIRVFNNTLMSLHSETNDSSYSVHKPSISTAGKFCPSFSSTNASVSAEEIDQSFIELDHPYSCTSKRITQALQTLTSTSELPSTPSSTILSPLCLCIDTPPTPPSTDPENDRSKAFTLPPTTSNMYNYPTTPPSVNHPNDTSTDSSNTNLTDSKLSTLLAFGSGQSLSLHSRFKNELLNNKNMRLFPSTSSTTTSENNISLLSSTAYAQLEQQQQIYNTTSSSSNNNNLLLNQMLTTALSNRLATVQPNLTSFSRSVSQTDSSSSHTNFPSIQPTTSTTSHFLLRVPAPGSINNQYNNLATNTPSKSSLFNSTTTNHRNVVIPSTTNETKNVLLPAPFTLFQHKTTNGYNGSISSFVAPTVKLSPIDSSSMITEVT</sequence>
<feature type="compositionally biased region" description="Low complexity" evidence="7">
    <location>
        <begin position="330"/>
        <end position="345"/>
    </location>
</feature>
<gene>
    <name evidence="9" type="ORF">OVA965_LOCUS1082</name>
    <name evidence="10" type="ORF">TMI583_LOCUS1083</name>
</gene>
<organism evidence="9 11">
    <name type="scientific">Didymodactylos carnosus</name>
    <dbReference type="NCBI Taxonomy" id="1234261"/>
    <lineage>
        <taxon>Eukaryota</taxon>
        <taxon>Metazoa</taxon>
        <taxon>Spiralia</taxon>
        <taxon>Gnathifera</taxon>
        <taxon>Rotifera</taxon>
        <taxon>Eurotatoria</taxon>
        <taxon>Bdelloidea</taxon>
        <taxon>Philodinida</taxon>
        <taxon>Philodinidae</taxon>
        <taxon>Didymodactylos</taxon>
    </lineage>
</organism>
<evidence type="ECO:0000256" key="1">
    <source>
        <dbReference type="ARBA" id="ARBA00004123"/>
    </source>
</evidence>
<evidence type="ECO:0000259" key="8">
    <source>
        <dbReference type="Pfam" id="PF10513"/>
    </source>
</evidence>
<evidence type="ECO:0000256" key="4">
    <source>
        <dbReference type="ARBA" id="ARBA00023163"/>
    </source>
</evidence>
<dbReference type="GO" id="GO:0005634">
    <property type="term" value="C:nucleus"/>
    <property type="evidence" value="ECO:0007669"/>
    <property type="project" value="UniProtKB-SubCell"/>
</dbReference>
<evidence type="ECO:0000256" key="2">
    <source>
        <dbReference type="ARBA" id="ARBA00008035"/>
    </source>
</evidence>
<dbReference type="EMBL" id="CAJNOK010000182">
    <property type="protein sequence ID" value="CAF0735054.1"/>
    <property type="molecule type" value="Genomic_DNA"/>
</dbReference>
<comment type="subcellular location">
    <subcellularLocation>
        <location evidence="1 6">Nucleus</location>
    </subcellularLocation>
</comment>
<feature type="region of interest" description="Disordered" evidence="7">
    <location>
        <begin position="462"/>
        <end position="495"/>
    </location>
</feature>
<dbReference type="Proteomes" id="UP000677228">
    <property type="component" value="Unassembled WGS sequence"/>
</dbReference>
<evidence type="ECO:0000313" key="11">
    <source>
        <dbReference type="Proteomes" id="UP000677228"/>
    </source>
</evidence>
<dbReference type="EMBL" id="CAJOBA010000182">
    <property type="protein sequence ID" value="CAF3511631.1"/>
    <property type="molecule type" value="Genomic_DNA"/>
</dbReference>
<feature type="compositionally biased region" description="Low complexity" evidence="7">
    <location>
        <begin position="886"/>
        <end position="896"/>
    </location>
</feature>
<dbReference type="AlphaFoldDB" id="A0A8S2CUV3"/>
<feature type="domain" description="Enhancer of polycomb-like N-terminal" evidence="8">
    <location>
        <begin position="7"/>
        <end position="155"/>
    </location>
</feature>
<feature type="region of interest" description="Disordered" evidence="7">
    <location>
        <begin position="330"/>
        <end position="372"/>
    </location>
</feature>
<evidence type="ECO:0000256" key="6">
    <source>
        <dbReference type="RuleBase" id="RU361124"/>
    </source>
</evidence>
<dbReference type="Proteomes" id="UP000682733">
    <property type="component" value="Unassembled WGS sequence"/>
</dbReference>
<feature type="compositionally biased region" description="Polar residues" evidence="7">
    <location>
        <begin position="482"/>
        <end position="495"/>
    </location>
</feature>
<comment type="similarity">
    <text evidence="2 6">Belongs to the enhancer of polycomb family.</text>
</comment>
<proteinExistence type="inferred from homology"/>
<evidence type="ECO:0000313" key="9">
    <source>
        <dbReference type="EMBL" id="CAF0735054.1"/>
    </source>
</evidence>
<keyword evidence="3 6" id="KW-0805">Transcription regulation</keyword>
<dbReference type="InterPro" id="IPR024943">
    <property type="entry name" value="Enhancer_polycomb"/>
</dbReference>
<feature type="compositionally biased region" description="Polar residues" evidence="7">
    <location>
        <begin position="866"/>
        <end position="885"/>
    </location>
</feature>
<feature type="region of interest" description="Disordered" evidence="7">
    <location>
        <begin position="846"/>
        <end position="896"/>
    </location>
</feature>
<accession>A0A8S2CUV3</accession>
<name>A0A8S2CUV3_9BILA</name>
<evidence type="ECO:0000256" key="5">
    <source>
        <dbReference type="ARBA" id="ARBA00023242"/>
    </source>
</evidence>
<feature type="region of interest" description="Disordered" evidence="7">
    <location>
        <begin position="1002"/>
        <end position="1023"/>
    </location>
</feature>
<dbReference type="GO" id="GO:0035267">
    <property type="term" value="C:NuA4 histone acetyltransferase complex"/>
    <property type="evidence" value="ECO:0007669"/>
    <property type="project" value="InterPro"/>
</dbReference>
<dbReference type="PANTHER" id="PTHR14898">
    <property type="entry name" value="ENHANCER OF POLYCOMB"/>
    <property type="match status" value="1"/>
</dbReference>